<reference evidence="3" key="1">
    <citation type="journal article" date="2023" name="Genome Biol. Evol.">
        <title>First Whole Genome Sequence and Flow Cytometry Genome Size Data for the Lichen-Forming Fungus Ramalina farinacea (Ascomycota).</title>
        <authorList>
            <person name="Llewellyn T."/>
            <person name="Mian S."/>
            <person name="Hill R."/>
            <person name="Leitch I.J."/>
            <person name="Gaya E."/>
        </authorList>
    </citation>
    <scope>NUCLEOTIDE SEQUENCE</scope>
    <source>
        <strain evidence="3">LIQ254RAFAR</strain>
    </source>
</reference>
<gene>
    <name evidence="3" type="ORF">OHK93_004060</name>
</gene>
<dbReference type="Gene3D" id="1.20.120.1750">
    <property type="match status" value="1"/>
</dbReference>
<sequence length="611" mass="69044">MLKKYLLGGDTTPAAGDGVSLAYRPAPTHHKSSSDQRQASLTLKTSRESDASLSPPLIEAPEIPDAVVQSPQIPSPQLEVPQEEEEPKEDLAWQEFPIPEELRQLDDDVPQEIRNVVQESFDEQEATRASRMQSDGGRRVEAFEAANEEDPISAGNPGMLSTRSLASSPSSDHRKDSSISLSQESITTVGSDTPDASTLLQPPSADTSRTGTSKRLLAKAKATQPEPANTMVTRMESKFRESRERSSKSRGLAEFCYTCGAVWHTCACTEADQRAREARLIQERQDRENAARAEAEEIQRAIAAVEEAERRLREERAAEEAREQARLEREAKELAQREVERVERIGVRFAELRVILDHVGVQQKLAIEKRHFMQEEANDELQINLDDVISEREKEINAEKDVKAKENEKFVKQLQKKHAAAMMEAIKRHRRDQDGLFARELTEEESGGDPDMAKQMIIETLMPLQEQERIVLKEQHKREIEKWKARSQKAGRINTTVKIQQMRFEEEEKVARKVDEFNRQQEAELRWIDVLHGERVNMLAEDERRLIVSGNDLDTKARSLTHDHEGSDFNHGEGPSSSRHTKTPAIMGKTQDFLDQSVPGAFDTGSGIRKT</sequence>
<keyword evidence="4" id="KW-1185">Reference proteome</keyword>
<feature type="compositionally biased region" description="Basic and acidic residues" evidence="2">
    <location>
        <begin position="235"/>
        <end position="245"/>
    </location>
</feature>
<proteinExistence type="predicted"/>
<evidence type="ECO:0000256" key="1">
    <source>
        <dbReference type="SAM" id="Coils"/>
    </source>
</evidence>
<feature type="coiled-coil region" evidence="1">
    <location>
        <begin position="281"/>
        <end position="345"/>
    </location>
</feature>
<dbReference type="EMBL" id="JAPUFD010000002">
    <property type="protein sequence ID" value="MDI1485871.1"/>
    <property type="molecule type" value="Genomic_DNA"/>
</dbReference>
<keyword evidence="1" id="KW-0175">Coiled coil</keyword>
<feature type="region of interest" description="Disordered" evidence="2">
    <location>
        <begin position="557"/>
        <end position="611"/>
    </location>
</feature>
<feature type="compositionally biased region" description="Basic and acidic residues" evidence="2">
    <location>
        <begin position="557"/>
        <end position="571"/>
    </location>
</feature>
<dbReference type="Proteomes" id="UP001161017">
    <property type="component" value="Unassembled WGS sequence"/>
</dbReference>
<evidence type="ECO:0000313" key="4">
    <source>
        <dbReference type="Proteomes" id="UP001161017"/>
    </source>
</evidence>
<dbReference type="AlphaFoldDB" id="A0AA43QG11"/>
<feature type="compositionally biased region" description="Polar residues" evidence="2">
    <location>
        <begin position="35"/>
        <end position="44"/>
    </location>
</feature>
<protein>
    <submittedName>
        <fullName evidence="3">Uncharacterized protein</fullName>
    </submittedName>
</protein>
<feature type="region of interest" description="Disordered" evidence="2">
    <location>
        <begin position="118"/>
        <end position="245"/>
    </location>
</feature>
<feature type="region of interest" description="Disordered" evidence="2">
    <location>
        <begin position="1"/>
        <end position="62"/>
    </location>
</feature>
<name>A0AA43QG11_9LECA</name>
<accession>A0AA43QG11</accession>
<comment type="caution">
    <text evidence="3">The sequence shown here is derived from an EMBL/GenBank/DDBJ whole genome shotgun (WGS) entry which is preliminary data.</text>
</comment>
<evidence type="ECO:0000256" key="2">
    <source>
        <dbReference type="SAM" id="MobiDB-lite"/>
    </source>
</evidence>
<feature type="region of interest" description="Disordered" evidence="2">
    <location>
        <begin position="70"/>
        <end position="89"/>
    </location>
</feature>
<organism evidence="3 4">
    <name type="scientific">Ramalina farinacea</name>
    <dbReference type="NCBI Taxonomy" id="258253"/>
    <lineage>
        <taxon>Eukaryota</taxon>
        <taxon>Fungi</taxon>
        <taxon>Dikarya</taxon>
        <taxon>Ascomycota</taxon>
        <taxon>Pezizomycotina</taxon>
        <taxon>Lecanoromycetes</taxon>
        <taxon>OSLEUM clade</taxon>
        <taxon>Lecanoromycetidae</taxon>
        <taxon>Lecanorales</taxon>
        <taxon>Lecanorineae</taxon>
        <taxon>Ramalinaceae</taxon>
        <taxon>Ramalina</taxon>
    </lineage>
</organism>
<evidence type="ECO:0000313" key="3">
    <source>
        <dbReference type="EMBL" id="MDI1485871.1"/>
    </source>
</evidence>
<feature type="compositionally biased region" description="Low complexity" evidence="2">
    <location>
        <begin position="161"/>
        <end position="170"/>
    </location>
</feature>
<feature type="compositionally biased region" description="Polar residues" evidence="2">
    <location>
        <begin position="183"/>
        <end position="213"/>
    </location>
</feature>